<dbReference type="EMBL" id="JWZT01003098">
    <property type="protein sequence ID" value="KII67750.1"/>
    <property type="molecule type" value="Genomic_DNA"/>
</dbReference>
<protein>
    <submittedName>
        <fullName evidence="1">Uncharacterized protein</fullName>
    </submittedName>
</protein>
<dbReference type="AlphaFoldDB" id="A0A0C2MUB3"/>
<reference evidence="1 2" key="1">
    <citation type="journal article" date="2014" name="Genome Biol. Evol.">
        <title>The genome of the myxosporean Thelohanellus kitauei shows adaptations to nutrient acquisition within its fish host.</title>
        <authorList>
            <person name="Yang Y."/>
            <person name="Xiong J."/>
            <person name="Zhou Z."/>
            <person name="Huo F."/>
            <person name="Miao W."/>
            <person name="Ran C."/>
            <person name="Liu Y."/>
            <person name="Zhang J."/>
            <person name="Feng J."/>
            <person name="Wang M."/>
            <person name="Wang M."/>
            <person name="Wang L."/>
            <person name="Yao B."/>
        </authorList>
    </citation>
    <scope>NUCLEOTIDE SEQUENCE [LARGE SCALE GENOMIC DNA]</scope>
    <source>
        <strain evidence="1">Wuqing</strain>
    </source>
</reference>
<gene>
    <name evidence="1" type="ORF">RF11_12605</name>
</gene>
<dbReference type="Proteomes" id="UP000031668">
    <property type="component" value="Unassembled WGS sequence"/>
</dbReference>
<sequence length="185" mass="21678">MTSKTPEEEGNIESRTIVTNIETLKTALEKTGYFPAFFGPVQKSQKIFLYFPIFKKSQVTKYDKIIPADVRRDVILYSHMTSQNHRNQLRKISFKLSKKLIKYTAVKSLYKFEADKNWTDLEYSRLNWSIEIEEIRLSITTWSRKLKGGLAVDKPSSFDFTFVGYEEDGGMKQKNEPLFREFQSC</sequence>
<accession>A0A0C2MUB3</accession>
<evidence type="ECO:0000313" key="2">
    <source>
        <dbReference type="Proteomes" id="UP000031668"/>
    </source>
</evidence>
<keyword evidence="2" id="KW-1185">Reference proteome</keyword>
<comment type="caution">
    <text evidence="1">The sequence shown here is derived from an EMBL/GenBank/DDBJ whole genome shotgun (WGS) entry which is preliminary data.</text>
</comment>
<evidence type="ECO:0000313" key="1">
    <source>
        <dbReference type="EMBL" id="KII67750.1"/>
    </source>
</evidence>
<organism evidence="1 2">
    <name type="scientific">Thelohanellus kitauei</name>
    <name type="common">Myxosporean</name>
    <dbReference type="NCBI Taxonomy" id="669202"/>
    <lineage>
        <taxon>Eukaryota</taxon>
        <taxon>Metazoa</taxon>
        <taxon>Cnidaria</taxon>
        <taxon>Myxozoa</taxon>
        <taxon>Myxosporea</taxon>
        <taxon>Bivalvulida</taxon>
        <taxon>Platysporina</taxon>
        <taxon>Myxobolidae</taxon>
        <taxon>Thelohanellus</taxon>
    </lineage>
</organism>
<name>A0A0C2MUB3_THEKT</name>
<proteinExistence type="predicted"/>